<feature type="compositionally biased region" description="Basic and acidic residues" evidence="1">
    <location>
        <begin position="46"/>
        <end position="61"/>
    </location>
</feature>
<dbReference type="EMBL" id="ANIY01005235">
    <property type="protein sequence ID" value="ETP28005.1"/>
    <property type="molecule type" value="Genomic_DNA"/>
</dbReference>
<feature type="non-terminal residue" evidence="2">
    <location>
        <position position="61"/>
    </location>
</feature>
<feature type="region of interest" description="Disordered" evidence="1">
    <location>
        <begin position="1"/>
        <end position="23"/>
    </location>
</feature>
<reference evidence="2 3" key="1">
    <citation type="submission" date="2013-11" db="EMBL/GenBank/DDBJ databases">
        <title>The Genome Sequence of Phytophthora parasitica P10297.</title>
        <authorList>
            <consortium name="The Broad Institute Genomics Platform"/>
            <person name="Russ C."/>
            <person name="Tyler B."/>
            <person name="Panabieres F."/>
            <person name="Shan W."/>
            <person name="Tripathy S."/>
            <person name="Grunwald N."/>
            <person name="Machado M."/>
            <person name="Johnson C.S."/>
            <person name="Walker B."/>
            <person name="Young S.K."/>
            <person name="Zeng Q."/>
            <person name="Gargeya S."/>
            <person name="Fitzgerald M."/>
            <person name="Haas B."/>
            <person name="Abouelleil A."/>
            <person name="Allen A.W."/>
            <person name="Alvarado L."/>
            <person name="Arachchi H.M."/>
            <person name="Berlin A.M."/>
            <person name="Chapman S.B."/>
            <person name="Gainer-Dewar J."/>
            <person name="Goldberg J."/>
            <person name="Griggs A."/>
            <person name="Gujja S."/>
            <person name="Hansen M."/>
            <person name="Howarth C."/>
            <person name="Imamovic A."/>
            <person name="Ireland A."/>
            <person name="Larimer J."/>
            <person name="McCowan C."/>
            <person name="Murphy C."/>
            <person name="Pearson M."/>
            <person name="Poon T.W."/>
            <person name="Priest M."/>
            <person name="Roberts A."/>
            <person name="Saif S."/>
            <person name="Shea T."/>
            <person name="Sisk P."/>
            <person name="Sykes S."/>
            <person name="Wortman J."/>
            <person name="Nusbaum C."/>
            <person name="Birren B."/>
        </authorList>
    </citation>
    <scope>NUCLEOTIDE SEQUENCE [LARGE SCALE GENOMIC DNA]</scope>
    <source>
        <strain evidence="2 3">P10297</strain>
    </source>
</reference>
<evidence type="ECO:0000313" key="2">
    <source>
        <dbReference type="EMBL" id="ETP28005.1"/>
    </source>
</evidence>
<organism evidence="2 3">
    <name type="scientific">Phytophthora nicotianae P10297</name>
    <dbReference type="NCBI Taxonomy" id="1317064"/>
    <lineage>
        <taxon>Eukaryota</taxon>
        <taxon>Sar</taxon>
        <taxon>Stramenopiles</taxon>
        <taxon>Oomycota</taxon>
        <taxon>Peronosporomycetes</taxon>
        <taxon>Peronosporales</taxon>
        <taxon>Peronosporaceae</taxon>
        <taxon>Phytophthora</taxon>
    </lineage>
</organism>
<name>W2XYS2_PHYNI</name>
<proteinExistence type="predicted"/>
<accession>W2XYS2</accession>
<evidence type="ECO:0000256" key="1">
    <source>
        <dbReference type="SAM" id="MobiDB-lite"/>
    </source>
</evidence>
<gene>
    <name evidence="2" type="ORF">F442_22710</name>
</gene>
<evidence type="ECO:0000313" key="3">
    <source>
        <dbReference type="Proteomes" id="UP000018948"/>
    </source>
</evidence>
<sequence length="61" mass="6616">MTITLEGELPALAESQPINEATPGLDSIQEDIAMEPAEGNPTTSVEKVKERLVEPRAEKQL</sequence>
<dbReference type="Proteomes" id="UP000018948">
    <property type="component" value="Unassembled WGS sequence"/>
</dbReference>
<dbReference type="AlphaFoldDB" id="W2XYS2"/>
<feature type="region of interest" description="Disordered" evidence="1">
    <location>
        <begin position="36"/>
        <end position="61"/>
    </location>
</feature>
<protein>
    <submittedName>
        <fullName evidence="2">Uncharacterized protein</fullName>
    </submittedName>
</protein>
<comment type="caution">
    <text evidence="2">The sequence shown here is derived from an EMBL/GenBank/DDBJ whole genome shotgun (WGS) entry which is preliminary data.</text>
</comment>